<evidence type="ECO:0000259" key="5">
    <source>
        <dbReference type="PROSITE" id="PS50931"/>
    </source>
</evidence>
<dbReference type="Pfam" id="PF03466">
    <property type="entry name" value="LysR_substrate"/>
    <property type="match status" value="1"/>
</dbReference>
<name>A0ABX0VVZ8_9RHOB</name>
<gene>
    <name evidence="6" type="ORF">HCZ30_07255</name>
</gene>
<dbReference type="InterPro" id="IPR036388">
    <property type="entry name" value="WH-like_DNA-bd_sf"/>
</dbReference>
<keyword evidence="7" id="KW-1185">Reference proteome</keyword>
<comment type="caution">
    <text evidence="6">The sequence shown here is derived from an EMBL/GenBank/DDBJ whole genome shotgun (WGS) entry which is preliminary data.</text>
</comment>
<evidence type="ECO:0000256" key="2">
    <source>
        <dbReference type="ARBA" id="ARBA00023015"/>
    </source>
</evidence>
<dbReference type="InterPro" id="IPR050176">
    <property type="entry name" value="LTTR"/>
</dbReference>
<dbReference type="InterPro" id="IPR000847">
    <property type="entry name" value="LysR_HTH_N"/>
</dbReference>
<evidence type="ECO:0000256" key="4">
    <source>
        <dbReference type="ARBA" id="ARBA00023163"/>
    </source>
</evidence>
<evidence type="ECO:0000313" key="7">
    <source>
        <dbReference type="Proteomes" id="UP000709466"/>
    </source>
</evidence>
<dbReference type="PROSITE" id="PS50931">
    <property type="entry name" value="HTH_LYSR"/>
    <property type="match status" value="1"/>
</dbReference>
<reference evidence="6 7" key="1">
    <citation type="submission" date="2020-03" db="EMBL/GenBank/DDBJ databases">
        <title>Bacterial isolates of synthetic phycosphere.</title>
        <authorList>
            <person name="Fu H."/>
            <person name="Moran M.A."/>
        </authorList>
    </citation>
    <scope>NUCLEOTIDE SEQUENCE [LARGE SCALE GENOMIC DNA]</scope>
    <source>
        <strain evidence="6 7">HF1</strain>
    </source>
</reference>
<dbReference type="PRINTS" id="PR00039">
    <property type="entry name" value="HTHLYSR"/>
</dbReference>
<dbReference type="Gene3D" id="1.10.10.10">
    <property type="entry name" value="Winged helix-like DNA-binding domain superfamily/Winged helix DNA-binding domain"/>
    <property type="match status" value="1"/>
</dbReference>
<evidence type="ECO:0000256" key="3">
    <source>
        <dbReference type="ARBA" id="ARBA00023125"/>
    </source>
</evidence>
<accession>A0ABX0VVZ8</accession>
<dbReference type="PANTHER" id="PTHR30579:SF7">
    <property type="entry name" value="HTH-TYPE TRANSCRIPTIONAL REGULATOR LRHA-RELATED"/>
    <property type="match status" value="1"/>
</dbReference>
<dbReference type="EMBL" id="JAATOP010000004">
    <property type="protein sequence ID" value="NIY72230.1"/>
    <property type="molecule type" value="Genomic_DNA"/>
</dbReference>
<protein>
    <submittedName>
        <fullName evidence="6">LysR family transcriptional regulator</fullName>
    </submittedName>
</protein>
<evidence type="ECO:0000256" key="1">
    <source>
        <dbReference type="ARBA" id="ARBA00009437"/>
    </source>
</evidence>
<dbReference type="SUPFAM" id="SSF53850">
    <property type="entry name" value="Periplasmic binding protein-like II"/>
    <property type="match status" value="1"/>
</dbReference>
<proteinExistence type="inferred from homology"/>
<dbReference type="SUPFAM" id="SSF46785">
    <property type="entry name" value="Winged helix' DNA-binding domain"/>
    <property type="match status" value="1"/>
</dbReference>
<dbReference type="Pfam" id="PF00126">
    <property type="entry name" value="HTH_1"/>
    <property type="match status" value="1"/>
</dbReference>
<dbReference type="Proteomes" id="UP000709466">
    <property type="component" value="Unassembled WGS sequence"/>
</dbReference>
<feature type="domain" description="HTH lysR-type" evidence="5">
    <location>
        <begin position="16"/>
        <end position="73"/>
    </location>
</feature>
<keyword evidence="4" id="KW-0804">Transcription</keyword>
<evidence type="ECO:0000313" key="6">
    <source>
        <dbReference type="EMBL" id="NIY72230.1"/>
    </source>
</evidence>
<dbReference type="Gene3D" id="3.40.190.10">
    <property type="entry name" value="Periplasmic binding protein-like II"/>
    <property type="match status" value="2"/>
</dbReference>
<comment type="similarity">
    <text evidence="1">Belongs to the LysR transcriptional regulatory family.</text>
</comment>
<dbReference type="PANTHER" id="PTHR30579">
    <property type="entry name" value="TRANSCRIPTIONAL REGULATOR"/>
    <property type="match status" value="1"/>
</dbReference>
<keyword evidence="3" id="KW-0238">DNA-binding</keyword>
<organism evidence="6 7">
    <name type="scientific">Marivivens donghaensis</name>
    <dbReference type="NCBI Taxonomy" id="1699413"/>
    <lineage>
        <taxon>Bacteria</taxon>
        <taxon>Pseudomonadati</taxon>
        <taxon>Pseudomonadota</taxon>
        <taxon>Alphaproteobacteria</taxon>
        <taxon>Rhodobacterales</taxon>
        <taxon>Paracoccaceae</taxon>
        <taxon>Marivivens group</taxon>
        <taxon>Marivivens</taxon>
    </lineage>
</organism>
<dbReference type="InterPro" id="IPR036390">
    <property type="entry name" value="WH_DNA-bd_sf"/>
</dbReference>
<sequence>MFINPIIKDCDVPRNMDLTALRAFLTVAETGGVTRAAGLLNLTQSAVSMQLKRLEEALNLSLLDRSGRGIALTPSGEQLLGYARRMLELNDEALGRLTANEYEGEIVLGVPHDIVYPVLPPILRQFATDFPRVQVKLISSFTSRMKAQFSRGEIDVLLTTEYDTPSDARCLCSIPLVWVGAPDGQAWKQRPLRLAHEGSCIFRSVTQRILDREDIPWEMALETDSARSSEATVSADLAVHSMLDGTWPQQLEPIDHGGTLPDLGVSNVNLYWSESRMPAVIAALAEMLTGGYGVMD</sequence>
<keyword evidence="2" id="KW-0805">Transcription regulation</keyword>
<dbReference type="InterPro" id="IPR005119">
    <property type="entry name" value="LysR_subst-bd"/>
</dbReference>